<dbReference type="GO" id="GO:0046872">
    <property type="term" value="F:metal ion binding"/>
    <property type="evidence" value="ECO:0007669"/>
    <property type="project" value="UniProtKB-KW"/>
</dbReference>
<dbReference type="GO" id="GO:0030001">
    <property type="term" value="P:metal ion transport"/>
    <property type="evidence" value="ECO:0007669"/>
    <property type="project" value="InterPro"/>
</dbReference>
<dbReference type="PRINTS" id="PR00691">
    <property type="entry name" value="ADHESINB"/>
</dbReference>
<keyword evidence="2 4" id="KW-0813">Transport</keyword>
<proteinExistence type="inferred from homology"/>
<dbReference type="GO" id="GO:0007155">
    <property type="term" value="P:cell adhesion"/>
    <property type="evidence" value="ECO:0007669"/>
    <property type="project" value="InterPro"/>
</dbReference>
<gene>
    <name evidence="5" type="primary">fimA</name>
    <name evidence="5" type="ORF">CENDO_00300</name>
</gene>
<dbReference type="PANTHER" id="PTHR42953">
    <property type="entry name" value="HIGH-AFFINITY ZINC UPTAKE SYSTEM PROTEIN ZNUA-RELATED"/>
    <property type="match status" value="1"/>
</dbReference>
<sequence>MRTHDHRKAAGIRALGAGLAGIIAAATLSACGSAEPVNEEERLRVVATTGLLADIVGNVAGEDALVTALIPNGRDPHSFESSLRTTRDVAHAEVQFANGLLLEPHNLLDTMREVGQSPVIEVADRASTVGAELIPLVENAALDAVWLGLRVTNATNSEPVDFALNRVEGPGEVSAYVMSTFGVPTPLFNSADGVDAQDATSLPANAHTHVSWGFSAPGIYSLYFQNQDTPVTIAVGVAPPPGRQVIDSGHIDIASDQATGAVRLEDGETVIDPAEAVIAVPSTTYQPIPADPAYRFLGVPGHETYLLPQAVLGKHIHGEVDPHLWHNVANVIAYVDVIAEELVKADPTNGDRYRERARAYQQRLRELDERVRRTIEGIPPERRQLVTTHHGYAYLEQGYGMKSAGFVTPNPAVEPSPRDVVTLQRTLENLRVPAVFLEPQAVPSASTLTQTAAQLGVEVCTIYGDTLDERAPTYVRFMEHNARELARCLNPTTRSHP</sequence>
<name>A0A4P7QDM9_9CORY</name>
<dbReference type="GO" id="GO:0030313">
    <property type="term" value="C:cell envelope"/>
    <property type="evidence" value="ECO:0007669"/>
    <property type="project" value="UniProtKB-SubCell"/>
</dbReference>
<dbReference type="InterPro" id="IPR006129">
    <property type="entry name" value="AdhesinB"/>
</dbReference>
<evidence type="ECO:0000256" key="1">
    <source>
        <dbReference type="ARBA" id="ARBA00011028"/>
    </source>
</evidence>
<evidence type="ECO:0000256" key="4">
    <source>
        <dbReference type="RuleBase" id="RU003512"/>
    </source>
</evidence>
<dbReference type="NCBIfam" id="TIGR03772">
    <property type="entry name" value="anch_rpt_subst"/>
    <property type="match status" value="1"/>
</dbReference>
<dbReference type="Gene3D" id="3.40.50.1980">
    <property type="entry name" value="Nitrogenase molybdenum iron protein domain"/>
    <property type="match status" value="2"/>
</dbReference>
<dbReference type="InterPro" id="IPR006128">
    <property type="entry name" value="Lipoprotein_PsaA-like"/>
</dbReference>
<evidence type="ECO:0000256" key="3">
    <source>
        <dbReference type="ARBA" id="ARBA00022729"/>
    </source>
</evidence>
<organism evidence="5 6">
    <name type="scientific">Corynebacterium endometrii</name>
    <dbReference type="NCBI Taxonomy" id="2488819"/>
    <lineage>
        <taxon>Bacteria</taxon>
        <taxon>Bacillati</taxon>
        <taxon>Actinomycetota</taxon>
        <taxon>Actinomycetes</taxon>
        <taxon>Mycobacteriales</taxon>
        <taxon>Corynebacteriaceae</taxon>
        <taxon>Corynebacterium</taxon>
    </lineage>
</organism>
<dbReference type="EMBL" id="CP039247">
    <property type="protein sequence ID" value="QCB27370.1"/>
    <property type="molecule type" value="Genomic_DNA"/>
</dbReference>
<dbReference type="KEGG" id="cee:CENDO_00300"/>
<dbReference type="InterPro" id="IPR050492">
    <property type="entry name" value="Bact_metal-bind_prot9"/>
</dbReference>
<dbReference type="Proteomes" id="UP000296352">
    <property type="component" value="Chromosome"/>
</dbReference>
<keyword evidence="3" id="KW-0732">Signal</keyword>
<keyword evidence="6" id="KW-1185">Reference proteome</keyword>
<dbReference type="InterPro" id="IPR006127">
    <property type="entry name" value="ZnuA-like"/>
</dbReference>
<dbReference type="PROSITE" id="PS51257">
    <property type="entry name" value="PROKAR_LIPOPROTEIN"/>
    <property type="match status" value="1"/>
</dbReference>
<dbReference type="RefSeq" id="WP_136140260.1">
    <property type="nucleotide sequence ID" value="NZ_CP039247.1"/>
</dbReference>
<dbReference type="InterPro" id="IPR022434">
    <property type="entry name" value="ABC_LPXTG_lipo_actinobac"/>
</dbReference>
<protein>
    <submittedName>
        <fullName evidence="5">Manganese ABC transporter substrate-binding lipoprotein</fullName>
    </submittedName>
</protein>
<reference evidence="5 6" key="1">
    <citation type="submission" date="2019-04" db="EMBL/GenBank/DDBJ databases">
        <title>Corynebacterium endometrii sp. nov., isolated from the uterus of a cow with endometritis.</title>
        <authorList>
            <person name="Ballas P."/>
            <person name="Ruckert C."/>
            <person name="Wagener K."/>
            <person name="Drillich M."/>
            <person name="Kaempfer P."/>
            <person name="Busse H.-J."/>
            <person name="Ehling-Schulz M."/>
        </authorList>
    </citation>
    <scope>NUCLEOTIDE SEQUENCE [LARGE SCALE GENOMIC DNA]</scope>
    <source>
        <strain evidence="5 6">LMM-1653</strain>
    </source>
</reference>
<comment type="similarity">
    <text evidence="1 4">Belongs to the bacterial solute-binding protein 9 family.</text>
</comment>
<evidence type="ECO:0000313" key="6">
    <source>
        <dbReference type="Proteomes" id="UP000296352"/>
    </source>
</evidence>
<dbReference type="OrthoDB" id="9810636at2"/>
<dbReference type="PRINTS" id="PR00690">
    <property type="entry name" value="ADHESNFAMILY"/>
</dbReference>
<evidence type="ECO:0000256" key="2">
    <source>
        <dbReference type="ARBA" id="ARBA00022448"/>
    </source>
</evidence>
<keyword evidence="5" id="KW-0449">Lipoprotein</keyword>
<evidence type="ECO:0000313" key="5">
    <source>
        <dbReference type="EMBL" id="QCB27370.1"/>
    </source>
</evidence>
<dbReference type="SUPFAM" id="SSF53807">
    <property type="entry name" value="Helical backbone' metal receptor"/>
    <property type="match status" value="1"/>
</dbReference>
<dbReference type="PANTHER" id="PTHR42953:SF3">
    <property type="entry name" value="HIGH-AFFINITY ZINC UPTAKE SYSTEM PROTEIN ZNUA"/>
    <property type="match status" value="1"/>
</dbReference>
<accession>A0A4P7QDM9</accession>
<dbReference type="AlphaFoldDB" id="A0A4P7QDM9"/>
<dbReference type="NCBIfam" id="NF038134">
    <property type="entry name" value="choice_anch_M"/>
    <property type="match status" value="1"/>
</dbReference>
<dbReference type="Pfam" id="PF01297">
    <property type="entry name" value="ZnuA"/>
    <property type="match status" value="2"/>
</dbReference>